<evidence type="ECO:0000256" key="3">
    <source>
        <dbReference type="ARBA" id="ARBA00022840"/>
    </source>
</evidence>
<dbReference type="EMBL" id="NOXX01000175">
    <property type="protein sequence ID" value="OYQ45967.1"/>
    <property type="molecule type" value="Genomic_DNA"/>
</dbReference>
<dbReference type="PANTHER" id="PTHR23407">
    <property type="entry name" value="ATPASE INHIBITOR/5-FORMYLTETRAHYDROFOLATE CYCLO-LIGASE"/>
    <property type="match status" value="1"/>
</dbReference>
<keyword evidence="5" id="KW-0479">Metal-binding</keyword>
<dbReference type="GO" id="GO:0009396">
    <property type="term" value="P:folic acid-containing compound biosynthetic process"/>
    <property type="evidence" value="ECO:0007669"/>
    <property type="project" value="TreeGrafter"/>
</dbReference>
<keyword evidence="7" id="KW-1185">Reference proteome</keyword>
<dbReference type="InterPro" id="IPR024185">
    <property type="entry name" value="FTHF_cligase-like_sf"/>
</dbReference>
<feature type="binding site" evidence="4">
    <location>
        <position position="76"/>
    </location>
    <ligand>
        <name>substrate</name>
    </ligand>
</feature>
<keyword evidence="6" id="KW-0436">Ligase</keyword>
<comment type="similarity">
    <text evidence="1 5">Belongs to the 5-formyltetrahydrofolate cyclo-ligase family.</text>
</comment>
<proteinExistence type="inferred from homology"/>
<gene>
    <name evidence="6" type="ORF">CHX27_05470</name>
</gene>
<keyword evidence="5" id="KW-0460">Magnesium</keyword>
<evidence type="ECO:0000313" key="6">
    <source>
        <dbReference type="EMBL" id="OYQ45967.1"/>
    </source>
</evidence>
<dbReference type="InterPro" id="IPR002698">
    <property type="entry name" value="FTHF_cligase"/>
</dbReference>
<dbReference type="PIRSF" id="PIRSF006806">
    <property type="entry name" value="FTHF_cligase"/>
    <property type="match status" value="1"/>
</dbReference>
<dbReference type="SUPFAM" id="SSF100950">
    <property type="entry name" value="NagB/RpiA/CoA transferase-like"/>
    <property type="match status" value="1"/>
</dbReference>
<evidence type="ECO:0000256" key="4">
    <source>
        <dbReference type="PIRSR" id="PIRSR006806-1"/>
    </source>
</evidence>
<dbReference type="GO" id="GO:0005524">
    <property type="term" value="F:ATP binding"/>
    <property type="evidence" value="ECO:0007669"/>
    <property type="project" value="UniProtKB-KW"/>
</dbReference>
<dbReference type="InterPro" id="IPR037171">
    <property type="entry name" value="NagB/RpiA_transferase-like"/>
</dbReference>
<evidence type="ECO:0000313" key="7">
    <source>
        <dbReference type="Proteomes" id="UP000216035"/>
    </source>
</evidence>
<dbReference type="Gene3D" id="3.40.50.10420">
    <property type="entry name" value="NagB/RpiA/CoA transferase-like"/>
    <property type="match status" value="1"/>
</dbReference>
<feature type="binding site" evidence="4">
    <location>
        <begin position="24"/>
        <end position="28"/>
    </location>
    <ligand>
        <name>ATP</name>
        <dbReference type="ChEBI" id="CHEBI:30616"/>
    </ligand>
</feature>
<dbReference type="GO" id="GO:0035999">
    <property type="term" value="P:tetrahydrofolate interconversion"/>
    <property type="evidence" value="ECO:0007669"/>
    <property type="project" value="TreeGrafter"/>
</dbReference>
<name>A0A255ZWR0_9FLAO</name>
<comment type="caution">
    <text evidence="6">The sequence shown here is derived from an EMBL/GenBank/DDBJ whole genome shotgun (WGS) entry which is preliminary data.</text>
</comment>
<dbReference type="EC" id="6.3.3.2" evidence="5"/>
<keyword evidence="2 4" id="KW-0547">Nucleotide-binding</keyword>
<comment type="cofactor">
    <cofactor evidence="5">
        <name>Mg(2+)</name>
        <dbReference type="ChEBI" id="CHEBI:18420"/>
    </cofactor>
</comment>
<keyword evidence="3 4" id="KW-0067">ATP-binding</keyword>
<evidence type="ECO:0000256" key="5">
    <source>
        <dbReference type="RuleBase" id="RU361279"/>
    </source>
</evidence>
<reference evidence="6 7" key="1">
    <citation type="submission" date="2017-07" db="EMBL/GenBank/DDBJ databases">
        <title>Flavobacterium cyanobacteriorum sp. nov., isolated from cyanobacterial aggregates in a eutrophic lake.</title>
        <authorList>
            <person name="Cai H."/>
        </authorList>
    </citation>
    <scope>NUCLEOTIDE SEQUENCE [LARGE SCALE GENOMIC DNA]</scope>
    <source>
        <strain evidence="6 7">TH167</strain>
    </source>
</reference>
<protein>
    <recommendedName>
        <fullName evidence="5">5-formyltetrahydrofolate cyclo-ligase</fullName>
        <ecNumber evidence="5">6.3.3.2</ecNumber>
    </recommendedName>
</protein>
<organism evidence="6 7">
    <name type="scientific">Flavobacterium aurantiibacter</name>
    <dbReference type="NCBI Taxonomy" id="2023067"/>
    <lineage>
        <taxon>Bacteria</taxon>
        <taxon>Pseudomonadati</taxon>
        <taxon>Bacteroidota</taxon>
        <taxon>Flavobacteriia</taxon>
        <taxon>Flavobacteriales</taxon>
        <taxon>Flavobacteriaceae</taxon>
        <taxon>Flavobacterium</taxon>
    </lineage>
</organism>
<sequence length="208" mass="23983">MRCTICLSKSRLRSNHNSIKMTDKNSLRALYKKKRLELTLAELTKANSRIFEQFQKIDFSECNLIHLYTPIAKWNEPDTVLLRDFLYAIGKRCATGIVVENSTEMQQVEIFHDTQFRKNNWDIPEPVEAKTIAVSEIDLVVVPLLCCDKEGNRVGYGKGFYDVFLRKCKPNVQAIGLSFFEPLREVISAEAHDVKLSGLLSPNQFYRF</sequence>
<evidence type="ECO:0000256" key="2">
    <source>
        <dbReference type="ARBA" id="ARBA00022741"/>
    </source>
</evidence>
<dbReference type="PANTHER" id="PTHR23407:SF1">
    <property type="entry name" value="5-FORMYLTETRAHYDROFOLATE CYCLO-LIGASE"/>
    <property type="match status" value="1"/>
</dbReference>
<accession>A0A255ZWR0</accession>
<dbReference type="OrthoDB" id="9801938at2"/>
<dbReference type="GO" id="GO:0046872">
    <property type="term" value="F:metal ion binding"/>
    <property type="evidence" value="ECO:0007669"/>
    <property type="project" value="UniProtKB-KW"/>
</dbReference>
<dbReference type="GO" id="GO:0030272">
    <property type="term" value="F:5-formyltetrahydrofolate cyclo-ligase activity"/>
    <property type="evidence" value="ECO:0007669"/>
    <property type="project" value="UniProtKB-EC"/>
</dbReference>
<feature type="binding site" evidence="4">
    <location>
        <begin position="153"/>
        <end position="161"/>
    </location>
    <ligand>
        <name>ATP</name>
        <dbReference type="ChEBI" id="CHEBI:30616"/>
    </ligand>
</feature>
<evidence type="ECO:0000256" key="1">
    <source>
        <dbReference type="ARBA" id="ARBA00010638"/>
    </source>
</evidence>
<dbReference type="Pfam" id="PF01812">
    <property type="entry name" value="5-FTHF_cyc-lig"/>
    <property type="match status" value="1"/>
</dbReference>
<dbReference type="Proteomes" id="UP000216035">
    <property type="component" value="Unassembled WGS sequence"/>
</dbReference>
<dbReference type="AlphaFoldDB" id="A0A255ZWR0"/>
<dbReference type="NCBIfam" id="TIGR02727">
    <property type="entry name" value="MTHFS_bact"/>
    <property type="match status" value="1"/>
</dbReference>
<comment type="catalytic activity">
    <reaction evidence="5">
        <text>(6S)-5-formyl-5,6,7,8-tetrahydrofolate + ATP = (6R)-5,10-methenyltetrahydrofolate + ADP + phosphate</text>
        <dbReference type="Rhea" id="RHEA:10488"/>
        <dbReference type="ChEBI" id="CHEBI:30616"/>
        <dbReference type="ChEBI" id="CHEBI:43474"/>
        <dbReference type="ChEBI" id="CHEBI:57455"/>
        <dbReference type="ChEBI" id="CHEBI:57457"/>
        <dbReference type="ChEBI" id="CHEBI:456216"/>
        <dbReference type="EC" id="6.3.3.2"/>
    </reaction>
</comment>